<dbReference type="AlphaFoldDB" id="A0AA91SSX3"/>
<dbReference type="Pfam" id="PF10039">
    <property type="entry name" value="DUF2275"/>
    <property type="match status" value="1"/>
</dbReference>
<dbReference type="InterPro" id="IPR027383">
    <property type="entry name" value="Znf_put"/>
</dbReference>
<dbReference type="Pfam" id="PF13490">
    <property type="entry name" value="zf-HC2"/>
    <property type="match status" value="1"/>
</dbReference>
<evidence type="ECO:0008006" key="7">
    <source>
        <dbReference type="Google" id="ProtNLM"/>
    </source>
</evidence>
<evidence type="ECO:0000259" key="4">
    <source>
        <dbReference type="Pfam" id="PF13490"/>
    </source>
</evidence>
<dbReference type="InterPro" id="IPR018734">
    <property type="entry name" value="DUF2275"/>
</dbReference>
<organism evidence="5 6">
    <name type="scientific">Mycolicibacillus koreensis</name>
    <dbReference type="NCBI Taxonomy" id="1069220"/>
    <lineage>
        <taxon>Bacteria</taxon>
        <taxon>Bacillati</taxon>
        <taxon>Actinomycetota</taxon>
        <taxon>Actinomycetes</taxon>
        <taxon>Mycobacteriales</taxon>
        <taxon>Mycobacteriaceae</taxon>
        <taxon>Mycolicibacillus</taxon>
    </lineage>
</organism>
<reference evidence="5 6" key="1">
    <citation type="submission" date="2017-04" db="EMBL/GenBank/DDBJ databases">
        <title>The new phylogeny of genus Mycobacterium.</title>
        <authorList>
            <person name="Tortoli E."/>
            <person name="Trovato A."/>
            <person name="Cirillo D.M."/>
        </authorList>
    </citation>
    <scope>NUCLEOTIDE SEQUENCE [LARGE SCALE GENOMIC DNA]</scope>
    <source>
        <strain evidence="5 6">KCTC 19819</strain>
    </source>
</reference>
<name>A0AA91SSX3_9MYCO</name>
<evidence type="ECO:0000313" key="5">
    <source>
        <dbReference type="EMBL" id="OSC35145.1"/>
    </source>
</evidence>
<keyword evidence="2" id="KW-0812">Transmembrane</keyword>
<evidence type="ECO:0000259" key="3">
    <source>
        <dbReference type="Pfam" id="PF10039"/>
    </source>
</evidence>
<dbReference type="EMBL" id="NCXO01000005">
    <property type="protein sequence ID" value="OSC35145.1"/>
    <property type="molecule type" value="Genomic_DNA"/>
</dbReference>
<feature type="region of interest" description="Disordered" evidence="1">
    <location>
        <begin position="211"/>
        <end position="243"/>
    </location>
</feature>
<sequence length="243" mass="25410">MAMRHHGSVKCAVVREALSARLDGEQQPQLPPGVDAHLQSCARCRGWLVGAAAHTRQLATASARRGPDLTDQILATVRARAVSTASLWWRGALIAVGVGQIAVAAAQIGGLDFGMVHTEGHGAATGAHLLHESTAWLVGLGVAMIAAGIWTVAAVGVSAVTGAYAVALIGYVAVDAASGQVTAARILSHIPILVGLVFVLLVVRDRFGPPRRRGRDRDAEPLMAPLPEVRRRDHLRPVNQSAA</sequence>
<feature type="domain" description="DUF2275" evidence="3">
    <location>
        <begin position="67"/>
        <end position="228"/>
    </location>
</feature>
<proteinExistence type="predicted"/>
<keyword evidence="2" id="KW-0472">Membrane</keyword>
<protein>
    <recommendedName>
        <fullName evidence="7">Zinc-finger domain-containing protein</fullName>
    </recommendedName>
</protein>
<keyword evidence="6" id="KW-1185">Reference proteome</keyword>
<feature type="transmembrane region" description="Helical" evidence="2">
    <location>
        <begin position="129"/>
        <end position="147"/>
    </location>
</feature>
<dbReference type="Proteomes" id="UP000193577">
    <property type="component" value="Unassembled WGS sequence"/>
</dbReference>
<feature type="transmembrane region" description="Helical" evidence="2">
    <location>
        <begin position="186"/>
        <end position="203"/>
    </location>
</feature>
<evidence type="ECO:0000256" key="2">
    <source>
        <dbReference type="SAM" id="Phobius"/>
    </source>
</evidence>
<feature type="transmembrane region" description="Helical" evidence="2">
    <location>
        <begin position="154"/>
        <end position="174"/>
    </location>
</feature>
<keyword evidence="2" id="KW-1133">Transmembrane helix</keyword>
<accession>A0AA91SSX3</accession>
<evidence type="ECO:0000256" key="1">
    <source>
        <dbReference type="SAM" id="MobiDB-lite"/>
    </source>
</evidence>
<gene>
    <name evidence="5" type="ORF">B8W67_03380</name>
</gene>
<evidence type="ECO:0000313" key="6">
    <source>
        <dbReference type="Proteomes" id="UP000193577"/>
    </source>
</evidence>
<feature type="domain" description="Putative zinc-finger" evidence="4">
    <location>
        <begin position="11"/>
        <end position="45"/>
    </location>
</feature>
<feature type="transmembrane region" description="Helical" evidence="2">
    <location>
        <begin position="87"/>
        <end position="109"/>
    </location>
</feature>
<comment type="caution">
    <text evidence="5">The sequence shown here is derived from an EMBL/GenBank/DDBJ whole genome shotgun (WGS) entry which is preliminary data.</text>
</comment>